<keyword evidence="5" id="KW-1185">Reference proteome</keyword>
<feature type="compositionally biased region" description="Acidic residues" evidence="2">
    <location>
        <begin position="161"/>
        <end position="183"/>
    </location>
</feature>
<feature type="region of interest" description="Disordered" evidence="2">
    <location>
        <begin position="890"/>
        <end position="1029"/>
    </location>
</feature>
<comment type="caution">
    <text evidence="4">The sequence shown here is derived from an EMBL/GenBank/DDBJ whole genome shotgun (WGS) entry which is preliminary data.</text>
</comment>
<accession>A0A135RNP0</accession>
<feature type="domain" description="CCAAT-binding factor" evidence="3">
    <location>
        <begin position="625"/>
        <end position="790"/>
    </location>
</feature>
<proteinExistence type="inferred from homology"/>
<feature type="compositionally biased region" description="Polar residues" evidence="2">
    <location>
        <begin position="736"/>
        <end position="751"/>
    </location>
</feature>
<protein>
    <submittedName>
        <fullName evidence="4">CBF/Mak21 family protein</fullName>
    </submittedName>
</protein>
<sequence length="1048" mass="115912">MGKPKRQSAGKARQPESLNPESFSNLTAKIEGKLGQAVKDNSTDNKKRKHTSDEPLEGSYQRKKHAHRRDKSTSGRDDITTKVKGKKGALLNREDLLEEIRALGGDEEDLKLIGDIDSDDEDATEEANSMANIDGKLQSELAAFAAQLGLQQHHEAATAQDAEEPPEEEDEEEKTEEDEASEVDEVREGDDQSAQEDAAPEIHAPQQPPRKDVKDTFKKQFVSSLLTQVPVKFMHMLTCTRQKFEPRADWHGAELSQLPDPTSPEVNGFLGVISALKAHAVALLEADAAAYNKSVLASSSRKFLSTIMSSGTLSDKVSALTLAIQESPLHNVKAFESLLGLASKRSRAQAIGALGALVDLLGPGLVLPPNRRLRAFQTQPGLIGALQRSSVKNWNSSQALPGRLTDAHLIQWAYEDWLKISYFKIIQLLEVWCNDEIEYSRTRSIDFVYGLLKDKPEQETNLLRLLVNKMGDKDRKIASRVSYLLLQLQNTHPGMKQVVIKGIEQEVLLRPGQTFRAKYHATNTLNQTILSNREGGTAEALLRIYFEIFVTLLNSSALGKAHAESQQDRASKETGVTTETADKLVTAVLTGINRAVPFVAEQDPILESQMDTLFRIAHSTNFNTSIQALILIQQISVSRHLASDRFYRTLYESLLDPRLANSSKQALYLNLILKSLKADVDTRRIKAFAKRMLQILNLHQPAFVCGLIYVVFQLRTQFPDLRALLEEPEDNDTEEATSQPSPEDQNASVSRGSVYDGRKRNPEHSNAQNSCLWEIIPPLTHFHPSVSLLAASLFSNEKQMAKPDLESHSLIRFLDKFVYRSPKAAETARGASIMQPVRNPDSGSIWLAKRTGSGAAAPINTPKFWNKKVDQVAAEDIFFHEYFKQAGKKVEGGKKITEQSSSGPDEVSAEDDAEQEDEIWKALTASHPDGPIESDDDDLDMDGFDDSDEESDGGVVFSDGSDAELSDGDEDDGDDEDAGELHGEEADDDEAMEDEDGPELSTVPGEAEETIQKSKSAARSSRRKLKDLPMFASADDYAELLAAEEEDM</sequence>
<comment type="similarity">
    <text evidence="1">Belongs to the CBF/MAK21 family.</text>
</comment>
<reference evidence="4 5" key="1">
    <citation type="submission" date="2014-02" db="EMBL/GenBank/DDBJ databases">
        <title>The genome sequence of Colletotrichum simmondsii CBS122122.</title>
        <authorList>
            <person name="Baroncelli R."/>
            <person name="Thon M.R."/>
        </authorList>
    </citation>
    <scope>NUCLEOTIDE SEQUENCE [LARGE SCALE GENOMIC DNA]</scope>
    <source>
        <strain evidence="4 5">CBS122122</strain>
    </source>
</reference>
<evidence type="ECO:0000256" key="2">
    <source>
        <dbReference type="SAM" id="MobiDB-lite"/>
    </source>
</evidence>
<feature type="compositionally biased region" description="Acidic residues" evidence="2">
    <location>
        <begin position="907"/>
        <end position="917"/>
    </location>
</feature>
<evidence type="ECO:0000259" key="3">
    <source>
        <dbReference type="Pfam" id="PF03914"/>
    </source>
</evidence>
<evidence type="ECO:0000256" key="1">
    <source>
        <dbReference type="ARBA" id="ARBA00007797"/>
    </source>
</evidence>
<dbReference type="OrthoDB" id="28947at2759"/>
<feature type="region of interest" description="Disordered" evidence="2">
    <location>
        <begin position="1"/>
        <end position="86"/>
    </location>
</feature>
<dbReference type="PANTHER" id="PTHR12048">
    <property type="entry name" value="CCAAT-BINDING FACTOR-RELATED"/>
    <property type="match status" value="1"/>
</dbReference>
<dbReference type="AlphaFoldDB" id="A0A135RNP0"/>
<feature type="compositionally biased region" description="Acidic residues" evidence="2">
    <location>
        <begin position="961"/>
        <end position="978"/>
    </location>
</feature>
<dbReference type="GO" id="GO:0005634">
    <property type="term" value="C:nucleus"/>
    <property type="evidence" value="ECO:0007669"/>
    <property type="project" value="UniProtKB-ARBA"/>
</dbReference>
<organism evidence="4 5">
    <name type="scientific">Colletotrichum simmondsii</name>
    <dbReference type="NCBI Taxonomy" id="703756"/>
    <lineage>
        <taxon>Eukaryota</taxon>
        <taxon>Fungi</taxon>
        <taxon>Dikarya</taxon>
        <taxon>Ascomycota</taxon>
        <taxon>Pezizomycotina</taxon>
        <taxon>Sordariomycetes</taxon>
        <taxon>Hypocreomycetidae</taxon>
        <taxon>Glomerellales</taxon>
        <taxon>Glomerellaceae</taxon>
        <taxon>Colletotrichum</taxon>
        <taxon>Colletotrichum acutatum species complex</taxon>
    </lineage>
</organism>
<dbReference type="Proteomes" id="UP000070328">
    <property type="component" value="Unassembled WGS sequence"/>
</dbReference>
<evidence type="ECO:0000313" key="4">
    <source>
        <dbReference type="EMBL" id="KXH25108.1"/>
    </source>
</evidence>
<feature type="region of interest" description="Disordered" evidence="2">
    <location>
        <begin position="144"/>
        <end position="213"/>
    </location>
</feature>
<evidence type="ECO:0000313" key="5">
    <source>
        <dbReference type="Proteomes" id="UP000070328"/>
    </source>
</evidence>
<feature type="compositionally biased region" description="Acidic residues" evidence="2">
    <location>
        <begin position="932"/>
        <end position="952"/>
    </location>
</feature>
<feature type="compositionally biased region" description="Acidic residues" evidence="2">
    <location>
        <begin position="985"/>
        <end position="998"/>
    </location>
</feature>
<dbReference type="Pfam" id="PF03914">
    <property type="entry name" value="CBF"/>
    <property type="match status" value="1"/>
</dbReference>
<gene>
    <name evidence="4" type="ORF">CSIM01_11369</name>
</gene>
<dbReference type="SUPFAM" id="SSF48371">
    <property type="entry name" value="ARM repeat"/>
    <property type="match status" value="1"/>
</dbReference>
<dbReference type="PANTHER" id="PTHR12048:SF0">
    <property type="entry name" value="CCAAT_ENHANCER-BINDING PROTEIN ZETA"/>
    <property type="match status" value="1"/>
</dbReference>
<dbReference type="EMBL" id="JFBX01000921">
    <property type="protein sequence ID" value="KXH25108.1"/>
    <property type="molecule type" value="Genomic_DNA"/>
</dbReference>
<feature type="compositionally biased region" description="Basic and acidic residues" evidence="2">
    <location>
        <begin position="71"/>
        <end position="81"/>
    </location>
</feature>
<dbReference type="InterPro" id="IPR005612">
    <property type="entry name" value="CCAAT-binding_factor"/>
</dbReference>
<dbReference type="InterPro" id="IPR016024">
    <property type="entry name" value="ARM-type_fold"/>
</dbReference>
<dbReference type="InterPro" id="IPR040155">
    <property type="entry name" value="CEBPZ/Mak21-like"/>
</dbReference>
<name>A0A135RNP0_9PEZI</name>
<feature type="compositionally biased region" description="Basic residues" evidence="2">
    <location>
        <begin position="61"/>
        <end position="70"/>
    </location>
</feature>
<feature type="region of interest" description="Disordered" evidence="2">
    <location>
        <begin position="728"/>
        <end position="763"/>
    </location>
</feature>
<feature type="compositionally biased region" description="Polar residues" evidence="2">
    <location>
        <begin position="16"/>
        <end position="27"/>
    </location>
</feature>